<dbReference type="InterPro" id="IPR032675">
    <property type="entry name" value="LRR_dom_sf"/>
</dbReference>
<reference evidence="1" key="1">
    <citation type="submission" date="2020-10" db="EMBL/GenBank/DDBJ databases">
        <title>Sequencing the genomes of 1000 actinobacteria strains.</title>
        <authorList>
            <person name="Klenk H.-P."/>
        </authorList>
    </citation>
    <scope>NUCLEOTIDE SEQUENCE</scope>
    <source>
        <strain evidence="1">DSM 46832</strain>
    </source>
</reference>
<keyword evidence="2" id="KW-1185">Reference proteome</keyword>
<gene>
    <name evidence="1" type="ORF">H4W31_007835</name>
</gene>
<sequence length="333" mass="35603">MRTSFHGHAREFAGLPVFGLTQNWSDDPPVLVPEAELPADPGAVAWRIEAWEEDDNWDYGPSPAFETAFERFLDLVDPADVRALVIGQWGYSAMNAAPIDQLCAAASRLTGLRALFLGDVPAEECELSWICQGDVTPLLAAYPNLERLRIRSGDANVEHGTGLALSPIRHTALRELVVESAGLSTGVVRAVGECDLPALEHLELWLGTDRWGGDASVEDLAAVLGGGRLPGLVSLGLRNAEIADQVAGALAGAPVVARLRRLDLSLGILGDEGAAALLAGQPLTHLDRLDLRHHYIGRELAARLVAELPGVEVDLAEAELPDAYGDRYVAVDE</sequence>
<protein>
    <recommendedName>
        <fullName evidence="3">Cytoplasmic protein</fullName>
    </recommendedName>
</protein>
<evidence type="ECO:0000313" key="1">
    <source>
        <dbReference type="EMBL" id="MBE1492197.1"/>
    </source>
</evidence>
<name>A0A927R264_9ACTN</name>
<dbReference type="EMBL" id="JADBEB010000001">
    <property type="protein sequence ID" value="MBE1492197.1"/>
    <property type="molecule type" value="Genomic_DNA"/>
</dbReference>
<dbReference type="Proteomes" id="UP000649753">
    <property type="component" value="Unassembled WGS sequence"/>
</dbReference>
<dbReference type="RefSeq" id="WP_318783653.1">
    <property type="nucleotide sequence ID" value="NZ_JADBEB010000001.1"/>
</dbReference>
<evidence type="ECO:0008006" key="3">
    <source>
        <dbReference type="Google" id="ProtNLM"/>
    </source>
</evidence>
<comment type="caution">
    <text evidence="1">The sequence shown here is derived from an EMBL/GenBank/DDBJ whole genome shotgun (WGS) entry which is preliminary data.</text>
</comment>
<dbReference type="NCBIfam" id="NF038076">
    <property type="entry name" value="fam_STM4015"/>
    <property type="match status" value="1"/>
</dbReference>
<evidence type="ECO:0000313" key="2">
    <source>
        <dbReference type="Proteomes" id="UP000649753"/>
    </source>
</evidence>
<dbReference type="AlphaFoldDB" id="A0A927R264"/>
<dbReference type="Gene3D" id="3.80.10.10">
    <property type="entry name" value="Ribonuclease Inhibitor"/>
    <property type="match status" value="1"/>
</dbReference>
<organism evidence="1 2">
    <name type="scientific">Plantactinospora soyae</name>
    <dbReference type="NCBI Taxonomy" id="1544732"/>
    <lineage>
        <taxon>Bacteria</taxon>
        <taxon>Bacillati</taxon>
        <taxon>Actinomycetota</taxon>
        <taxon>Actinomycetes</taxon>
        <taxon>Micromonosporales</taxon>
        <taxon>Micromonosporaceae</taxon>
        <taxon>Plantactinospora</taxon>
    </lineage>
</organism>
<accession>A0A927R264</accession>
<dbReference type="SUPFAM" id="SSF52047">
    <property type="entry name" value="RNI-like"/>
    <property type="match status" value="1"/>
</dbReference>
<dbReference type="InterPro" id="IPR047722">
    <property type="entry name" value="STM4015-like"/>
</dbReference>
<proteinExistence type="predicted"/>